<accession>A0A6L6IP65</accession>
<feature type="region of interest" description="Disordered" evidence="1">
    <location>
        <begin position="121"/>
        <end position="142"/>
    </location>
</feature>
<name>A0A6L6IP65_9ENTR</name>
<comment type="caution">
    <text evidence="3">The sequence shown here is derived from an EMBL/GenBank/DDBJ whole genome shotgun (WGS) entry which is preliminary data.</text>
</comment>
<feature type="domain" description="Mu-like prophage FluMu N-terminal" evidence="2">
    <location>
        <begin position="8"/>
        <end position="52"/>
    </location>
</feature>
<gene>
    <name evidence="3" type="ORF">GJV78_14675</name>
</gene>
<keyword evidence="4" id="KW-1185">Reference proteome</keyword>
<dbReference type="Proteomes" id="UP000477739">
    <property type="component" value="Unassembled WGS sequence"/>
</dbReference>
<dbReference type="AlphaFoldDB" id="A0A6L6IP65"/>
<organism evidence="3 4">
    <name type="scientific">Intestinirhabdus alba</name>
    <dbReference type="NCBI Taxonomy" id="2899544"/>
    <lineage>
        <taxon>Bacteria</taxon>
        <taxon>Pseudomonadati</taxon>
        <taxon>Pseudomonadota</taxon>
        <taxon>Gammaproteobacteria</taxon>
        <taxon>Enterobacterales</taxon>
        <taxon>Enterobacteriaceae</taxon>
        <taxon>Intestinirhabdus</taxon>
    </lineage>
</organism>
<sequence>MEKVIDITAKRDGFRRAGLVHSDKTQTYPLSRFTKEQLEQLKSEPMLVVAIRNANDQPSGQSDELYQQVKLLTDLLDGERKKNSELTAGLDAERQKVTDLTAELKAERQKVTDLTADLEAERQKAADVATQQDAAQSTKKGK</sequence>
<reference evidence="3 4" key="1">
    <citation type="submission" date="2019-11" db="EMBL/GenBank/DDBJ databases">
        <title>Escherichia alba sp. nov. isolated from the gut of plastic-eating superworms Zophobas atratus.</title>
        <authorList>
            <person name="Yang Y."/>
        </authorList>
    </citation>
    <scope>NUCLEOTIDE SEQUENCE [LARGE SCALE GENOMIC DNA]</scope>
    <source>
        <strain evidence="4">BIT-B35</strain>
    </source>
</reference>
<evidence type="ECO:0000313" key="3">
    <source>
        <dbReference type="EMBL" id="MTH47478.1"/>
    </source>
</evidence>
<evidence type="ECO:0000313" key="4">
    <source>
        <dbReference type="Proteomes" id="UP000477739"/>
    </source>
</evidence>
<dbReference type="InterPro" id="IPR041227">
    <property type="entry name" value="FluMu_N"/>
</dbReference>
<dbReference type="EMBL" id="WMJZ01000020">
    <property type="protein sequence ID" value="MTH47478.1"/>
    <property type="molecule type" value="Genomic_DNA"/>
</dbReference>
<dbReference type="OrthoDB" id="3035975at2"/>
<dbReference type="Pfam" id="PF17891">
    <property type="entry name" value="FluMu_N"/>
    <property type="match status" value="1"/>
</dbReference>
<evidence type="ECO:0000259" key="2">
    <source>
        <dbReference type="Pfam" id="PF17891"/>
    </source>
</evidence>
<dbReference type="SUPFAM" id="SSF160059">
    <property type="entry name" value="PriA/YqbF domain"/>
    <property type="match status" value="1"/>
</dbReference>
<dbReference type="Gene3D" id="3.40.5.80">
    <property type="match status" value="1"/>
</dbReference>
<dbReference type="RefSeq" id="WP_155109049.1">
    <property type="nucleotide sequence ID" value="NZ_WMJZ01000020.1"/>
</dbReference>
<protein>
    <recommendedName>
        <fullName evidence="2">Mu-like prophage FluMu N-terminal domain-containing protein</fullName>
    </recommendedName>
</protein>
<feature type="compositionally biased region" description="Low complexity" evidence="1">
    <location>
        <begin position="126"/>
        <end position="136"/>
    </location>
</feature>
<evidence type="ECO:0000256" key="1">
    <source>
        <dbReference type="SAM" id="MobiDB-lite"/>
    </source>
</evidence>
<proteinExistence type="predicted"/>